<name>A0A9W6SRU7_9ACTN</name>
<dbReference type="PANTHER" id="PTHR34472">
    <property type="entry name" value="SULFUR CARRIER PROTEIN THIS"/>
    <property type="match status" value="1"/>
</dbReference>
<proteinExistence type="predicted"/>
<protein>
    <recommendedName>
        <fullName evidence="3">Sulfur carrier protein ThiS</fullName>
    </recommendedName>
</protein>
<comment type="caution">
    <text evidence="1">The sequence shown here is derived from an EMBL/GenBank/DDBJ whole genome shotgun (WGS) entry which is preliminary data.</text>
</comment>
<sequence>MNVNLNGATRSLMDDATVADAAALLDVRPGRGVAVAVNGEVVPRGEWGRRLREADHVEILRASQGG</sequence>
<dbReference type="SUPFAM" id="SSF54285">
    <property type="entry name" value="MoaD/ThiS"/>
    <property type="match status" value="1"/>
</dbReference>
<dbReference type="InterPro" id="IPR016155">
    <property type="entry name" value="Mopterin_synth/thiamin_S_b"/>
</dbReference>
<dbReference type="InterPro" id="IPR012675">
    <property type="entry name" value="Beta-grasp_dom_sf"/>
</dbReference>
<dbReference type="Pfam" id="PF02597">
    <property type="entry name" value="ThiS"/>
    <property type="match status" value="1"/>
</dbReference>
<evidence type="ECO:0000313" key="2">
    <source>
        <dbReference type="Proteomes" id="UP001165079"/>
    </source>
</evidence>
<dbReference type="NCBIfam" id="TIGR01683">
    <property type="entry name" value="thiS"/>
    <property type="match status" value="1"/>
</dbReference>
<dbReference type="AlphaFoldDB" id="A0A9W6SRU7"/>
<dbReference type="Proteomes" id="UP001165079">
    <property type="component" value="Unassembled WGS sequence"/>
</dbReference>
<organism evidence="1 2">
    <name type="scientific">Actinorhabdospora filicis</name>
    <dbReference type="NCBI Taxonomy" id="1785913"/>
    <lineage>
        <taxon>Bacteria</taxon>
        <taxon>Bacillati</taxon>
        <taxon>Actinomycetota</taxon>
        <taxon>Actinomycetes</taxon>
        <taxon>Micromonosporales</taxon>
        <taxon>Micromonosporaceae</taxon>
        <taxon>Actinorhabdospora</taxon>
    </lineage>
</organism>
<dbReference type="EMBL" id="BSTX01000004">
    <property type="protein sequence ID" value="GLZ80938.1"/>
    <property type="molecule type" value="Genomic_DNA"/>
</dbReference>
<gene>
    <name evidence="1" type="ORF">Afil01_57450</name>
</gene>
<dbReference type="CDD" id="cd00565">
    <property type="entry name" value="Ubl_ThiS"/>
    <property type="match status" value="1"/>
</dbReference>
<reference evidence="1" key="1">
    <citation type="submission" date="2023-03" db="EMBL/GenBank/DDBJ databases">
        <title>Actinorhabdospora filicis NBRC 111898.</title>
        <authorList>
            <person name="Ichikawa N."/>
            <person name="Sato H."/>
            <person name="Tonouchi N."/>
        </authorList>
    </citation>
    <scope>NUCLEOTIDE SEQUENCE</scope>
    <source>
        <strain evidence="1">NBRC 111898</strain>
    </source>
</reference>
<dbReference type="InterPro" id="IPR003749">
    <property type="entry name" value="ThiS/MoaD-like"/>
</dbReference>
<dbReference type="InterPro" id="IPR010035">
    <property type="entry name" value="Thi_S"/>
</dbReference>
<accession>A0A9W6SRU7</accession>
<keyword evidence="2" id="KW-1185">Reference proteome</keyword>
<dbReference type="Gene3D" id="3.10.20.30">
    <property type="match status" value="1"/>
</dbReference>
<dbReference type="PANTHER" id="PTHR34472:SF1">
    <property type="entry name" value="SULFUR CARRIER PROTEIN THIS"/>
    <property type="match status" value="1"/>
</dbReference>
<evidence type="ECO:0000313" key="1">
    <source>
        <dbReference type="EMBL" id="GLZ80938.1"/>
    </source>
</evidence>
<evidence type="ECO:0008006" key="3">
    <source>
        <dbReference type="Google" id="ProtNLM"/>
    </source>
</evidence>